<evidence type="ECO:0000259" key="1">
    <source>
        <dbReference type="Pfam" id="PF17919"/>
    </source>
</evidence>
<dbReference type="InterPro" id="IPR043128">
    <property type="entry name" value="Rev_trsase/Diguanyl_cyclase"/>
</dbReference>
<dbReference type="InterPro" id="IPR051320">
    <property type="entry name" value="Viral_Replic_Matur_Polypro"/>
</dbReference>
<feature type="domain" description="Reverse transcriptase/retrotransposon-derived protein RNase H-like" evidence="1">
    <location>
        <begin position="90"/>
        <end position="141"/>
    </location>
</feature>
<dbReference type="SUPFAM" id="SSF56672">
    <property type="entry name" value="DNA/RNA polymerases"/>
    <property type="match status" value="1"/>
</dbReference>
<accession>A0A438JW82</accession>
<dbReference type="PANTHER" id="PTHR33064">
    <property type="entry name" value="POL PROTEIN"/>
    <property type="match status" value="1"/>
</dbReference>
<dbReference type="Pfam" id="PF17919">
    <property type="entry name" value="RT_RNaseH_2"/>
    <property type="match status" value="1"/>
</dbReference>
<dbReference type="InterPro" id="IPR043502">
    <property type="entry name" value="DNA/RNA_pol_sf"/>
</dbReference>
<dbReference type="Gene3D" id="3.30.70.270">
    <property type="match status" value="1"/>
</dbReference>
<evidence type="ECO:0000313" key="2">
    <source>
        <dbReference type="EMBL" id="RVX13216.1"/>
    </source>
</evidence>
<sequence length="143" mass="16576">MRAYNIKLNPTKYAFGVSVKKFLGFMVTQRGIEVNPTQVKVVIETPTPNNKKELQHLIGRLPAMSCFIAHFTNKLQFFFLILKGVSTFSWTNECKQTFEVVKRYLIEPPILSSPKSDEEFYMYLVVFDCATSAVLFRHIRDNE</sequence>
<reference evidence="2 3" key="1">
    <citation type="journal article" date="2018" name="PLoS Genet.">
        <title>Population sequencing reveals clonal diversity and ancestral inbreeding in the grapevine cultivar Chardonnay.</title>
        <authorList>
            <person name="Roach M.J."/>
            <person name="Johnson D.L."/>
            <person name="Bohlmann J."/>
            <person name="van Vuuren H.J."/>
            <person name="Jones S.J."/>
            <person name="Pretorius I.S."/>
            <person name="Schmidt S.A."/>
            <person name="Borneman A.R."/>
        </authorList>
    </citation>
    <scope>NUCLEOTIDE SEQUENCE [LARGE SCALE GENOMIC DNA]</scope>
    <source>
        <strain evidence="3">cv. Chardonnay</strain>
        <tissue evidence="2">Leaf</tissue>
    </source>
</reference>
<dbReference type="InterPro" id="IPR041577">
    <property type="entry name" value="RT_RNaseH_2"/>
</dbReference>
<organism evidence="2 3">
    <name type="scientific">Vitis vinifera</name>
    <name type="common">Grape</name>
    <dbReference type="NCBI Taxonomy" id="29760"/>
    <lineage>
        <taxon>Eukaryota</taxon>
        <taxon>Viridiplantae</taxon>
        <taxon>Streptophyta</taxon>
        <taxon>Embryophyta</taxon>
        <taxon>Tracheophyta</taxon>
        <taxon>Spermatophyta</taxon>
        <taxon>Magnoliopsida</taxon>
        <taxon>eudicotyledons</taxon>
        <taxon>Gunneridae</taxon>
        <taxon>Pentapetalae</taxon>
        <taxon>rosids</taxon>
        <taxon>Vitales</taxon>
        <taxon>Vitaceae</taxon>
        <taxon>Viteae</taxon>
        <taxon>Vitis</taxon>
    </lineage>
</organism>
<dbReference type="AlphaFoldDB" id="A0A438JW82"/>
<evidence type="ECO:0000313" key="3">
    <source>
        <dbReference type="Proteomes" id="UP000288805"/>
    </source>
</evidence>
<dbReference type="PANTHER" id="PTHR33064:SF37">
    <property type="entry name" value="RIBONUCLEASE H"/>
    <property type="match status" value="1"/>
</dbReference>
<dbReference type="EMBL" id="QGNW01000025">
    <property type="protein sequence ID" value="RVX13216.1"/>
    <property type="molecule type" value="Genomic_DNA"/>
</dbReference>
<comment type="caution">
    <text evidence="2">The sequence shown here is derived from an EMBL/GenBank/DDBJ whole genome shotgun (WGS) entry which is preliminary data.</text>
</comment>
<proteinExistence type="predicted"/>
<name>A0A438JW82_VITVI</name>
<dbReference type="Proteomes" id="UP000288805">
    <property type="component" value="Unassembled WGS sequence"/>
</dbReference>
<protein>
    <recommendedName>
        <fullName evidence="1">Reverse transcriptase/retrotransposon-derived protein RNase H-like domain-containing protein</fullName>
    </recommendedName>
</protein>
<gene>
    <name evidence="2" type="ORF">CK203_018084</name>
</gene>